<keyword evidence="2" id="KW-1185">Reference proteome</keyword>
<name>A0ABM7ML97_9BURK</name>
<dbReference type="InterPro" id="IPR036515">
    <property type="entry name" value="Transposase_17_sf"/>
</dbReference>
<gene>
    <name evidence="1" type="ORF">MIZ03_1945</name>
</gene>
<proteinExistence type="predicted"/>
<evidence type="ECO:0008006" key="3">
    <source>
        <dbReference type="Google" id="ProtNLM"/>
    </source>
</evidence>
<accession>A0ABM7ML97</accession>
<evidence type="ECO:0000313" key="2">
    <source>
        <dbReference type="Proteomes" id="UP000824366"/>
    </source>
</evidence>
<organism evidence="1 2">
    <name type="scientific">Rhodoferax lithotrophicus</name>
    <dbReference type="NCBI Taxonomy" id="2798804"/>
    <lineage>
        <taxon>Bacteria</taxon>
        <taxon>Pseudomonadati</taxon>
        <taxon>Pseudomonadota</taxon>
        <taxon>Betaproteobacteria</taxon>
        <taxon>Burkholderiales</taxon>
        <taxon>Comamonadaceae</taxon>
        <taxon>Rhodoferax</taxon>
    </lineage>
</organism>
<reference evidence="1 2" key="1">
    <citation type="journal article" date="2021" name="Microbiol. Spectr.">
        <title>A Single Bacterium Capable of Oxidation and Reduction of Iron at Circumneutral pH.</title>
        <authorList>
            <person name="Kato S."/>
            <person name="Ohkuma M."/>
        </authorList>
    </citation>
    <scope>NUCLEOTIDE SEQUENCE [LARGE SCALE GENOMIC DNA]</scope>
    <source>
        <strain evidence="1 2">MIZ03</strain>
    </source>
</reference>
<dbReference type="Proteomes" id="UP000824366">
    <property type="component" value="Chromosome"/>
</dbReference>
<protein>
    <recommendedName>
        <fullName evidence="3">Transposase IS200-like domain-containing protein</fullName>
    </recommendedName>
</protein>
<dbReference type="RefSeq" id="WP_223911496.1">
    <property type="nucleotide sequence ID" value="NZ_AP024238.1"/>
</dbReference>
<dbReference type="EMBL" id="AP024238">
    <property type="protein sequence ID" value="BCO27058.1"/>
    <property type="molecule type" value="Genomic_DNA"/>
</dbReference>
<sequence>MDKHLRIVVATAEWNLSAGMRQLNGVYTQRHNRAHGRVVLHVFQGCFKAVIVQRESYLLELVRYVVLNARPCPKAVHLIHRACYVFKSCLRSFRKG</sequence>
<dbReference type="Gene3D" id="3.30.70.1290">
    <property type="entry name" value="Transposase IS200-like"/>
    <property type="match status" value="1"/>
</dbReference>
<evidence type="ECO:0000313" key="1">
    <source>
        <dbReference type="EMBL" id="BCO27058.1"/>
    </source>
</evidence>